<comment type="caution">
    <text evidence="1">The sequence shown here is derived from an EMBL/GenBank/DDBJ whole genome shotgun (WGS) entry which is preliminary data.</text>
</comment>
<gene>
    <name evidence="1" type="ORF">GCM10010446_01000</name>
</gene>
<evidence type="ECO:0000313" key="1">
    <source>
        <dbReference type="EMBL" id="GAA2920798.1"/>
    </source>
</evidence>
<organism evidence="1 2">
    <name type="scientific">Streptomyces enissocaesilis</name>
    <dbReference type="NCBI Taxonomy" id="332589"/>
    <lineage>
        <taxon>Bacteria</taxon>
        <taxon>Bacillati</taxon>
        <taxon>Actinomycetota</taxon>
        <taxon>Actinomycetes</taxon>
        <taxon>Kitasatosporales</taxon>
        <taxon>Streptomycetaceae</taxon>
        <taxon>Streptomyces</taxon>
        <taxon>Streptomyces rochei group</taxon>
    </lineage>
</organism>
<proteinExistence type="predicted"/>
<keyword evidence="2" id="KW-1185">Reference proteome</keyword>
<protein>
    <submittedName>
        <fullName evidence="1">Uncharacterized protein</fullName>
    </submittedName>
</protein>
<reference evidence="1 2" key="1">
    <citation type="journal article" date="2019" name="Int. J. Syst. Evol. Microbiol.">
        <title>The Global Catalogue of Microorganisms (GCM) 10K type strain sequencing project: providing services to taxonomists for standard genome sequencing and annotation.</title>
        <authorList>
            <consortium name="The Broad Institute Genomics Platform"/>
            <consortium name="The Broad Institute Genome Sequencing Center for Infectious Disease"/>
            <person name="Wu L."/>
            <person name="Ma J."/>
        </authorList>
    </citation>
    <scope>NUCLEOTIDE SEQUENCE [LARGE SCALE GENOMIC DNA]</scope>
    <source>
        <strain evidence="1 2">JCM 9088</strain>
    </source>
</reference>
<evidence type="ECO:0000313" key="2">
    <source>
        <dbReference type="Proteomes" id="UP001500403"/>
    </source>
</evidence>
<sequence>MRVEIVTVPVEFHGIGRSPTVGNVAIKLVDGQSRRKVGRICLGMTLSGILQLLRWVSPRRGSEGVGTGR</sequence>
<dbReference type="EMBL" id="BAAAUD010000002">
    <property type="protein sequence ID" value="GAA2920798.1"/>
    <property type="molecule type" value="Genomic_DNA"/>
</dbReference>
<dbReference type="Proteomes" id="UP001500403">
    <property type="component" value="Unassembled WGS sequence"/>
</dbReference>
<name>A0ABN3WMW1_9ACTN</name>
<accession>A0ABN3WMW1</accession>